<keyword evidence="4" id="KW-1185">Reference proteome</keyword>
<feature type="domain" description="DUF6199" evidence="2">
    <location>
        <begin position="195"/>
        <end position="252"/>
    </location>
</feature>
<keyword evidence="1" id="KW-0812">Transmembrane</keyword>
<protein>
    <recommendedName>
        <fullName evidence="2">DUF6199 domain-containing protein</fullName>
    </recommendedName>
</protein>
<dbReference type="InterPro" id="IPR045679">
    <property type="entry name" value="DUF6199"/>
</dbReference>
<name>A0A3N1XA70_9FIRM</name>
<reference evidence="3 4" key="1">
    <citation type="submission" date="2018-11" db="EMBL/GenBank/DDBJ databases">
        <title>Genomic Encyclopedia of Type Strains, Phase IV (KMG-IV): sequencing the most valuable type-strain genomes for metagenomic binning, comparative biology and taxonomic classification.</title>
        <authorList>
            <person name="Goeker M."/>
        </authorList>
    </citation>
    <scope>NUCLEOTIDE SEQUENCE [LARGE SCALE GENOMIC DNA]</scope>
    <source>
        <strain evidence="3 4">DSM 26537</strain>
    </source>
</reference>
<evidence type="ECO:0000313" key="4">
    <source>
        <dbReference type="Proteomes" id="UP000273083"/>
    </source>
</evidence>
<feature type="transmembrane region" description="Helical" evidence="1">
    <location>
        <begin position="23"/>
        <end position="45"/>
    </location>
</feature>
<feature type="transmembrane region" description="Helical" evidence="1">
    <location>
        <begin position="190"/>
        <end position="209"/>
    </location>
</feature>
<evidence type="ECO:0000259" key="2">
    <source>
        <dbReference type="Pfam" id="PF19701"/>
    </source>
</evidence>
<evidence type="ECO:0000256" key="1">
    <source>
        <dbReference type="SAM" id="Phobius"/>
    </source>
</evidence>
<dbReference type="EMBL" id="RJVG01000013">
    <property type="protein sequence ID" value="ROR23615.1"/>
    <property type="molecule type" value="Genomic_DNA"/>
</dbReference>
<dbReference type="AlphaFoldDB" id="A0A3N1XA70"/>
<evidence type="ECO:0000313" key="3">
    <source>
        <dbReference type="EMBL" id="ROR23615.1"/>
    </source>
</evidence>
<feature type="transmembrane region" description="Helical" evidence="1">
    <location>
        <begin position="237"/>
        <end position="254"/>
    </location>
</feature>
<dbReference type="Proteomes" id="UP000273083">
    <property type="component" value="Unassembled WGS sequence"/>
</dbReference>
<keyword evidence="1" id="KW-1133">Transmembrane helix</keyword>
<keyword evidence="1" id="KW-0472">Membrane</keyword>
<accession>A0A3N1XA70</accession>
<sequence>MTIITGGIELTIKDMRQMIGQNLVLKSAVVVIVIILSILYGRFFLTPGVYYNDSFLKKIVTEKEVHYKGYSIDGNINITVKGSKNKSASSEVIYDLPNNLKFHYIVNYKDPNHWESGLENIQDVNSGMIHEADYRVDSMFLTDKDGNILFDDPVTVIVNGESIYNKDYRVPLKNVVDLATYNTETIRGNYLYVFFAVIILVITGIDIKFPRFYFYQKYRWSVANPEPSEFYVAMQQIFWRAGIIGGLILLIFAVI</sequence>
<proteinExistence type="predicted"/>
<gene>
    <name evidence="3" type="ORF">EDD66_1138</name>
</gene>
<comment type="caution">
    <text evidence="3">The sequence shown here is derived from an EMBL/GenBank/DDBJ whole genome shotgun (WGS) entry which is preliminary data.</text>
</comment>
<organism evidence="3 4">
    <name type="scientific">Mobilisporobacter senegalensis</name>
    <dbReference type="NCBI Taxonomy" id="1329262"/>
    <lineage>
        <taxon>Bacteria</taxon>
        <taxon>Bacillati</taxon>
        <taxon>Bacillota</taxon>
        <taxon>Clostridia</taxon>
        <taxon>Lachnospirales</taxon>
        <taxon>Lachnospiraceae</taxon>
        <taxon>Mobilisporobacter</taxon>
    </lineage>
</organism>
<dbReference type="Pfam" id="PF19701">
    <property type="entry name" value="DUF6199"/>
    <property type="match status" value="1"/>
</dbReference>